<keyword evidence="2" id="KW-1185">Reference proteome</keyword>
<gene>
    <name evidence="1" type="ORF">CDIOL_50860</name>
</gene>
<name>A0AAV3W929_9CLOT</name>
<comment type="caution">
    <text evidence="1">The sequence shown here is derived from an EMBL/GenBank/DDBJ whole genome shotgun (WGS) entry which is preliminary data.</text>
</comment>
<dbReference type="Proteomes" id="UP000325212">
    <property type="component" value="Unassembled WGS sequence"/>
</dbReference>
<accession>A0AAV3W929</accession>
<dbReference type="AlphaFoldDB" id="A0AAV3W929"/>
<evidence type="ECO:0000313" key="2">
    <source>
        <dbReference type="Proteomes" id="UP000325212"/>
    </source>
</evidence>
<reference evidence="1 2" key="1">
    <citation type="submission" date="2019-06" db="EMBL/GenBank/DDBJ databases">
        <title>Draft genome sequence of Clostridium diolis DSM 15410.</title>
        <authorList>
            <person name="Kobayashi H."/>
            <person name="Tanizawa Y."/>
            <person name="Tohno M."/>
        </authorList>
    </citation>
    <scope>NUCLEOTIDE SEQUENCE [LARGE SCALE GENOMIC DNA]</scope>
    <source>
        <strain evidence="1 2">DSM 15410</strain>
    </source>
</reference>
<organism evidence="1 2">
    <name type="scientific">Clostridium diolis</name>
    <dbReference type="NCBI Taxonomy" id="223919"/>
    <lineage>
        <taxon>Bacteria</taxon>
        <taxon>Bacillati</taxon>
        <taxon>Bacillota</taxon>
        <taxon>Clostridia</taxon>
        <taxon>Eubacteriales</taxon>
        <taxon>Clostridiaceae</taxon>
        <taxon>Clostridium</taxon>
    </lineage>
</organism>
<protein>
    <submittedName>
        <fullName evidence="1">Uncharacterized protein</fullName>
    </submittedName>
</protein>
<sequence length="53" mass="6055">MRQVTHVLLTRPPLESLPKEFISLDLHVLSTPPAFVLSQDQTLNKKFNLSLLK</sequence>
<dbReference type="EMBL" id="BJLA01000035">
    <property type="protein sequence ID" value="GEA34163.1"/>
    <property type="molecule type" value="Genomic_DNA"/>
</dbReference>
<evidence type="ECO:0000313" key="1">
    <source>
        <dbReference type="EMBL" id="GEA34163.1"/>
    </source>
</evidence>
<proteinExistence type="predicted"/>